<protein>
    <submittedName>
        <fullName evidence="1">Uncharacterized protein</fullName>
    </submittedName>
</protein>
<dbReference type="Proteomes" id="UP000247099">
    <property type="component" value="Unassembled WGS sequence"/>
</dbReference>
<reference evidence="1 2" key="1">
    <citation type="submission" date="2018-05" db="EMBL/GenBank/DDBJ databases">
        <title>Coraliomargarita sinensis sp. nov., isolated from a marine solar saltern.</title>
        <authorList>
            <person name="Zhou L.Y."/>
        </authorList>
    </citation>
    <scope>NUCLEOTIDE SEQUENCE [LARGE SCALE GENOMIC DNA]</scope>
    <source>
        <strain evidence="1 2">WN38</strain>
    </source>
</reference>
<organism evidence="1 2">
    <name type="scientific">Coraliomargarita sinensis</name>
    <dbReference type="NCBI Taxonomy" id="2174842"/>
    <lineage>
        <taxon>Bacteria</taxon>
        <taxon>Pseudomonadati</taxon>
        <taxon>Verrucomicrobiota</taxon>
        <taxon>Opitutia</taxon>
        <taxon>Puniceicoccales</taxon>
        <taxon>Coraliomargaritaceae</taxon>
        <taxon>Coraliomargarita</taxon>
    </lineage>
</organism>
<dbReference type="RefSeq" id="WP_110131096.1">
    <property type="nucleotide sequence ID" value="NZ_QHJQ01000005.1"/>
</dbReference>
<gene>
    <name evidence="1" type="ORF">DDZ13_08910</name>
</gene>
<name>A0A317ZK15_9BACT</name>
<dbReference type="InParanoid" id="A0A317ZK15"/>
<dbReference type="AlphaFoldDB" id="A0A317ZK15"/>
<evidence type="ECO:0000313" key="2">
    <source>
        <dbReference type="Proteomes" id="UP000247099"/>
    </source>
</evidence>
<dbReference type="EMBL" id="QHJQ01000005">
    <property type="protein sequence ID" value="PXA04149.1"/>
    <property type="molecule type" value="Genomic_DNA"/>
</dbReference>
<accession>A0A317ZK15</accession>
<evidence type="ECO:0000313" key="1">
    <source>
        <dbReference type="EMBL" id="PXA04149.1"/>
    </source>
</evidence>
<keyword evidence="2" id="KW-1185">Reference proteome</keyword>
<proteinExistence type="predicted"/>
<comment type="caution">
    <text evidence="1">The sequence shown here is derived from an EMBL/GenBank/DDBJ whole genome shotgun (WGS) entry which is preliminary data.</text>
</comment>
<sequence>MFPSIEIEPVGYVEDSEMEVERKADEVIVTVNIITYSQLVAGKEKTISAVVEVHCAFGPLNGFGQAYQVAYYDGFWAIKRLKELYVS</sequence>